<dbReference type="InterPro" id="IPR026683">
    <property type="entry name" value="TOR_cat"/>
</dbReference>
<reference evidence="14" key="1">
    <citation type="submission" date="2023-01" db="EMBL/GenBank/DDBJ databases">
        <title>Metagenome sequencing of chrysophaentin producing Chrysophaeum taylorii.</title>
        <authorList>
            <person name="Davison J."/>
            <person name="Bewley C."/>
        </authorList>
    </citation>
    <scope>NUCLEOTIDE SEQUENCE</scope>
    <source>
        <strain evidence="14">NIES-1699</strain>
    </source>
</reference>
<evidence type="ECO:0000256" key="7">
    <source>
        <dbReference type="ARBA" id="ARBA00022777"/>
    </source>
</evidence>
<dbReference type="Pfam" id="PF02260">
    <property type="entry name" value="FATC"/>
    <property type="match status" value="1"/>
</dbReference>
<feature type="compositionally biased region" description="Basic and acidic residues" evidence="11">
    <location>
        <begin position="867"/>
        <end position="876"/>
    </location>
</feature>
<dbReference type="InterPro" id="IPR011009">
    <property type="entry name" value="Kinase-like_dom_sf"/>
</dbReference>
<feature type="compositionally biased region" description="Basic residues" evidence="11">
    <location>
        <begin position="347"/>
        <end position="361"/>
    </location>
</feature>
<feature type="compositionally biased region" description="Polar residues" evidence="11">
    <location>
        <begin position="768"/>
        <end position="784"/>
    </location>
</feature>
<dbReference type="GO" id="GO:0004674">
    <property type="term" value="F:protein serine/threonine kinase activity"/>
    <property type="evidence" value="ECO:0007669"/>
    <property type="project" value="UniProtKB-KW"/>
</dbReference>
<dbReference type="GO" id="GO:0016242">
    <property type="term" value="P:negative regulation of macroautophagy"/>
    <property type="evidence" value="ECO:0007669"/>
    <property type="project" value="TreeGrafter"/>
</dbReference>
<feature type="compositionally biased region" description="Low complexity" evidence="11">
    <location>
        <begin position="155"/>
        <end position="167"/>
    </location>
</feature>
<evidence type="ECO:0000256" key="10">
    <source>
        <dbReference type="ARBA" id="ARBA00048679"/>
    </source>
</evidence>
<dbReference type="GO" id="GO:0005737">
    <property type="term" value="C:cytoplasm"/>
    <property type="evidence" value="ECO:0007669"/>
    <property type="project" value="TreeGrafter"/>
</dbReference>
<comment type="catalytic activity">
    <reaction evidence="10">
        <text>L-seryl-[protein] + ATP = O-phospho-L-seryl-[protein] + ADP + H(+)</text>
        <dbReference type="Rhea" id="RHEA:17989"/>
        <dbReference type="Rhea" id="RHEA-COMP:9863"/>
        <dbReference type="Rhea" id="RHEA-COMP:11604"/>
        <dbReference type="ChEBI" id="CHEBI:15378"/>
        <dbReference type="ChEBI" id="CHEBI:29999"/>
        <dbReference type="ChEBI" id="CHEBI:30616"/>
        <dbReference type="ChEBI" id="CHEBI:83421"/>
        <dbReference type="ChEBI" id="CHEBI:456216"/>
        <dbReference type="EC" id="2.7.11.1"/>
    </reaction>
</comment>
<dbReference type="PROSITE" id="PS51190">
    <property type="entry name" value="FATC"/>
    <property type="match status" value="1"/>
</dbReference>
<keyword evidence="4" id="KW-0808">Transferase</keyword>
<dbReference type="FunFam" id="1.20.120.150:FF:000001">
    <property type="entry name" value="Serine/threonine-protein kinase TOR"/>
    <property type="match status" value="1"/>
</dbReference>
<dbReference type="Pfam" id="PF00454">
    <property type="entry name" value="PI3_PI4_kinase"/>
    <property type="match status" value="1"/>
</dbReference>
<proteinExistence type="inferred from homology"/>
<feature type="domain" description="FATC" evidence="13">
    <location>
        <begin position="994"/>
        <end position="1026"/>
    </location>
</feature>
<dbReference type="PROSITE" id="PS00915">
    <property type="entry name" value="PI3_4_KINASE_1"/>
    <property type="match status" value="1"/>
</dbReference>
<feature type="region of interest" description="Disordered" evidence="11">
    <location>
        <begin position="761"/>
        <end position="943"/>
    </location>
</feature>
<evidence type="ECO:0000313" key="14">
    <source>
        <dbReference type="EMBL" id="KAJ8613415.1"/>
    </source>
</evidence>
<dbReference type="FunFam" id="1.10.1070.11:FF:000029">
    <property type="entry name" value="Serine/threonine-protein kinase TOR"/>
    <property type="match status" value="1"/>
</dbReference>
<dbReference type="CDD" id="cd05169">
    <property type="entry name" value="PIKKc_TOR"/>
    <property type="match status" value="1"/>
</dbReference>
<evidence type="ECO:0000256" key="4">
    <source>
        <dbReference type="ARBA" id="ARBA00022679"/>
    </source>
</evidence>
<feature type="compositionally biased region" description="Basic and acidic residues" evidence="11">
    <location>
        <begin position="826"/>
        <end position="836"/>
    </location>
</feature>
<feature type="compositionally biased region" description="Acidic residues" evidence="11">
    <location>
        <begin position="837"/>
        <end position="853"/>
    </location>
</feature>
<evidence type="ECO:0000259" key="12">
    <source>
        <dbReference type="PROSITE" id="PS50290"/>
    </source>
</evidence>
<dbReference type="PANTHER" id="PTHR11139:SF9">
    <property type="entry name" value="SERINE_THREONINE-PROTEIN KINASE MTOR"/>
    <property type="match status" value="1"/>
</dbReference>
<dbReference type="Gene3D" id="3.30.1010.10">
    <property type="entry name" value="Phosphatidylinositol 3-kinase Catalytic Subunit, Chain A, domain 4"/>
    <property type="match status" value="1"/>
</dbReference>
<dbReference type="SMART" id="SM01343">
    <property type="entry name" value="FATC"/>
    <property type="match status" value="1"/>
</dbReference>
<dbReference type="InterPro" id="IPR000403">
    <property type="entry name" value="PI3/4_kinase_cat_dom"/>
</dbReference>
<feature type="compositionally biased region" description="Low complexity" evidence="11">
    <location>
        <begin position="877"/>
        <end position="898"/>
    </location>
</feature>
<evidence type="ECO:0000256" key="11">
    <source>
        <dbReference type="SAM" id="MobiDB-lite"/>
    </source>
</evidence>
<feature type="region of interest" description="Disordered" evidence="11">
    <location>
        <begin position="337"/>
        <end position="405"/>
    </location>
</feature>
<dbReference type="GO" id="GO:0005524">
    <property type="term" value="F:ATP binding"/>
    <property type="evidence" value="ECO:0007669"/>
    <property type="project" value="UniProtKB-KW"/>
</dbReference>
<dbReference type="Gene3D" id="1.20.120.150">
    <property type="entry name" value="FKBP12-rapamycin binding domain"/>
    <property type="match status" value="1"/>
</dbReference>
<feature type="compositionally biased region" description="Polar residues" evidence="11">
    <location>
        <begin position="793"/>
        <end position="803"/>
    </location>
</feature>
<dbReference type="InterPro" id="IPR003152">
    <property type="entry name" value="FATC_dom"/>
</dbReference>
<comment type="similarity">
    <text evidence="1">Belongs to the PI3/PI4-kinase family.</text>
</comment>
<keyword evidence="15" id="KW-1185">Reference proteome</keyword>
<dbReference type="AlphaFoldDB" id="A0AAD7UNT9"/>
<dbReference type="SMART" id="SM01345">
    <property type="entry name" value="Rapamycin_bind"/>
    <property type="match status" value="1"/>
</dbReference>
<name>A0AAD7UNT9_9STRA</name>
<dbReference type="InterPro" id="IPR036738">
    <property type="entry name" value="FRB_sf"/>
</dbReference>
<sequence length="1026" mass="113747">MGSRDERSLRHTRLVAAASAFVRAIALGRRRWAASVQQDLLNLLNLWFRFGRQSDVEALLLADCDQDEFLDSNLEDDNDDAAFLAAAAAARASPLHQPPINAETKADPVNNAAAAAREIQAGSAPHVTTTSLLSSAVRAHAPGVRPFTPPPRPYSPLSSSTGGRRTGIRGTPLDAWLGVLPQLIARIGASDASPRSALHRLLARLGARHPQALVYPLSLQLKSPRDERRTAAAAILLAPRRVAPQLVEQALLVSEELIRVAILWHEKWHEGLEEASRLYFGDADVDAMLAILRPLHAELEAGPHTMREHAFQQAFGRDLADASRCLDEYERAAEALAKLPPASTSRKSSKNTARRARRRGSRERGPVSEEQSAAAMAGGNRADEIEPGGVSGSQEPGSSNDDEEARKRLRNQMDSALNQAWDLYYTVFRRVNKQLPQLTMLELKYVSPALVNARNLELAVPGTYRVDGTAARILRFGSAVHVITSKQRPRRLAMRGSDGREYGFLLKGHEDLRQDERAMQLFGLANALLAKDRRTCEHGHLLIQRYAVTPLSHNCGVVGWVPASDTLHALVRDFREARKIVLNVEHRVMLQLAPDYDALTLAQKVEVFEAALADVAGQDLSKVLWLKSAHSEQWLERRTHYTRSLATMSMVGHILGLGDRHPSNLMLDRRTGKILHIDFGDCFEVAMHRDKFPERVPFRLTRMLVNAMEVSGVEGTFRSSCERVMRVLRHNRDSLLSMLEAFIHDPLISWRLLGGTVEPEIGDLSEKPGTNLSGDPSVDATKSGSARRDDGARSSTGRDSMSATRDDGRSDEDDEDEGDDGDDEEDRVRSELKEGREDESDDQSDDDDDEVGSDDGRSDNEEEHTDDEYRSDESNRMARMIQRQRQQVSQQQQQQRSSMHLKMSRMAASLSANSTRYSAHSVHDASNSRGNRNSVVGSIANSRLDHRSARERDLVQTLGEEGAEAPIEVLNEKAVAVMARVEDKLTGCDFDDAGALSIVEQVDRLIQQATDVQNLCQAFVGWCPFW</sequence>
<keyword evidence="6" id="KW-0547">Nucleotide-binding</keyword>
<keyword evidence="8" id="KW-0067">ATP-binding</keyword>
<organism evidence="14 15">
    <name type="scientific">Chrysophaeum taylorii</name>
    <dbReference type="NCBI Taxonomy" id="2483200"/>
    <lineage>
        <taxon>Eukaryota</taxon>
        <taxon>Sar</taxon>
        <taxon>Stramenopiles</taxon>
        <taxon>Ochrophyta</taxon>
        <taxon>Pelagophyceae</taxon>
        <taxon>Pelagomonadales</taxon>
        <taxon>Pelagomonadaceae</taxon>
        <taxon>Chrysophaeum</taxon>
    </lineage>
</organism>
<keyword evidence="3" id="KW-0723">Serine/threonine-protein kinase</keyword>
<dbReference type="PROSITE" id="PS00916">
    <property type="entry name" value="PI3_4_KINASE_2"/>
    <property type="match status" value="1"/>
</dbReference>
<evidence type="ECO:0000313" key="15">
    <source>
        <dbReference type="Proteomes" id="UP001230188"/>
    </source>
</evidence>
<dbReference type="InterPro" id="IPR018936">
    <property type="entry name" value="PI3/4_kinase_CS"/>
</dbReference>
<dbReference type="InterPro" id="IPR050517">
    <property type="entry name" value="DDR_Repair_Kinase"/>
</dbReference>
<accession>A0AAD7UNT9</accession>
<dbReference type="SUPFAM" id="SSF56112">
    <property type="entry name" value="Protein kinase-like (PK-like)"/>
    <property type="match status" value="1"/>
</dbReference>
<feature type="domain" description="PI3K/PI4K catalytic" evidence="12">
    <location>
        <begin position="476"/>
        <end position="790"/>
    </location>
</feature>
<evidence type="ECO:0000256" key="5">
    <source>
        <dbReference type="ARBA" id="ARBA00022737"/>
    </source>
</evidence>
<dbReference type="PANTHER" id="PTHR11139">
    <property type="entry name" value="ATAXIA TELANGIECTASIA MUTATED ATM -RELATED"/>
    <property type="match status" value="1"/>
</dbReference>
<evidence type="ECO:0000256" key="1">
    <source>
        <dbReference type="ARBA" id="ARBA00011031"/>
    </source>
</evidence>
<dbReference type="Gene3D" id="1.10.1070.11">
    <property type="entry name" value="Phosphatidylinositol 3-/4-kinase, catalytic domain"/>
    <property type="match status" value="1"/>
</dbReference>
<dbReference type="SMART" id="SM00146">
    <property type="entry name" value="PI3Kc"/>
    <property type="match status" value="1"/>
</dbReference>
<keyword evidence="7" id="KW-0418">Kinase</keyword>
<dbReference type="Proteomes" id="UP001230188">
    <property type="component" value="Unassembled WGS sequence"/>
</dbReference>
<dbReference type="EMBL" id="JAQMWT010000029">
    <property type="protein sequence ID" value="KAJ8613415.1"/>
    <property type="molecule type" value="Genomic_DNA"/>
</dbReference>
<dbReference type="GO" id="GO:0031931">
    <property type="term" value="C:TORC1 complex"/>
    <property type="evidence" value="ECO:0007669"/>
    <property type="project" value="TreeGrafter"/>
</dbReference>
<evidence type="ECO:0000256" key="3">
    <source>
        <dbReference type="ARBA" id="ARBA00022527"/>
    </source>
</evidence>
<dbReference type="GO" id="GO:0044877">
    <property type="term" value="F:protein-containing complex binding"/>
    <property type="evidence" value="ECO:0007669"/>
    <property type="project" value="InterPro"/>
</dbReference>
<dbReference type="GO" id="GO:0031929">
    <property type="term" value="P:TOR signaling"/>
    <property type="evidence" value="ECO:0007669"/>
    <property type="project" value="TreeGrafter"/>
</dbReference>
<evidence type="ECO:0000259" key="13">
    <source>
        <dbReference type="PROSITE" id="PS51190"/>
    </source>
</evidence>
<evidence type="ECO:0000256" key="2">
    <source>
        <dbReference type="ARBA" id="ARBA00012513"/>
    </source>
</evidence>
<comment type="catalytic activity">
    <reaction evidence="9">
        <text>L-threonyl-[protein] + ATP = O-phospho-L-threonyl-[protein] + ADP + H(+)</text>
        <dbReference type="Rhea" id="RHEA:46608"/>
        <dbReference type="Rhea" id="RHEA-COMP:11060"/>
        <dbReference type="Rhea" id="RHEA-COMP:11605"/>
        <dbReference type="ChEBI" id="CHEBI:15378"/>
        <dbReference type="ChEBI" id="CHEBI:30013"/>
        <dbReference type="ChEBI" id="CHEBI:30616"/>
        <dbReference type="ChEBI" id="CHEBI:61977"/>
        <dbReference type="ChEBI" id="CHEBI:456216"/>
        <dbReference type="EC" id="2.7.11.1"/>
    </reaction>
</comment>
<dbReference type="InterPro" id="IPR036940">
    <property type="entry name" value="PI3/4_kinase_cat_sf"/>
</dbReference>
<keyword evidence="5" id="KW-0677">Repeat</keyword>
<dbReference type="FunFam" id="3.30.1010.10:FF:000006">
    <property type="entry name" value="Serine/threonine-protein kinase TOR"/>
    <property type="match status" value="1"/>
</dbReference>
<feature type="compositionally biased region" description="Polar residues" evidence="11">
    <location>
        <begin position="910"/>
        <end position="941"/>
    </location>
</feature>
<dbReference type="Pfam" id="PF08771">
    <property type="entry name" value="FRB_dom"/>
    <property type="match status" value="1"/>
</dbReference>
<evidence type="ECO:0000256" key="6">
    <source>
        <dbReference type="ARBA" id="ARBA00022741"/>
    </source>
</evidence>
<dbReference type="InterPro" id="IPR009076">
    <property type="entry name" value="FRB_dom"/>
</dbReference>
<dbReference type="PROSITE" id="PS50290">
    <property type="entry name" value="PI3_4_KINASE_3"/>
    <property type="match status" value="1"/>
</dbReference>
<dbReference type="SUPFAM" id="SSF47212">
    <property type="entry name" value="FKBP12-rapamycin-binding domain of FKBP-rapamycin-associated protein (FRAP)"/>
    <property type="match status" value="1"/>
</dbReference>
<dbReference type="EC" id="2.7.11.1" evidence="2"/>
<protein>
    <recommendedName>
        <fullName evidence="2">non-specific serine/threonine protein kinase</fullName>
        <ecNumber evidence="2">2.7.11.1</ecNumber>
    </recommendedName>
</protein>
<gene>
    <name evidence="14" type="ORF">CTAYLR_002279</name>
</gene>
<feature type="region of interest" description="Disordered" evidence="11">
    <location>
        <begin position="141"/>
        <end position="167"/>
    </location>
</feature>
<dbReference type="GO" id="GO:0031932">
    <property type="term" value="C:TORC2 complex"/>
    <property type="evidence" value="ECO:0007669"/>
    <property type="project" value="TreeGrafter"/>
</dbReference>
<evidence type="ECO:0000256" key="9">
    <source>
        <dbReference type="ARBA" id="ARBA00047899"/>
    </source>
</evidence>
<dbReference type="GO" id="GO:0005634">
    <property type="term" value="C:nucleus"/>
    <property type="evidence" value="ECO:0007669"/>
    <property type="project" value="TreeGrafter"/>
</dbReference>
<feature type="compositionally biased region" description="Acidic residues" evidence="11">
    <location>
        <begin position="809"/>
        <end position="825"/>
    </location>
</feature>
<evidence type="ECO:0000256" key="8">
    <source>
        <dbReference type="ARBA" id="ARBA00022840"/>
    </source>
</evidence>
<comment type="caution">
    <text evidence="14">The sequence shown here is derived from an EMBL/GenBank/DDBJ whole genome shotgun (WGS) entry which is preliminary data.</text>
</comment>